<accession>A0AAJ1TWC1</accession>
<dbReference type="PANTHER" id="PTHR11070:SF55">
    <property type="entry name" value="DNA 3'-5' HELICASE"/>
    <property type="match status" value="1"/>
</dbReference>
<dbReference type="EMBL" id="JAUTAN010000001">
    <property type="protein sequence ID" value="MDQ1103235.1"/>
    <property type="molecule type" value="Genomic_DNA"/>
</dbReference>
<proteinExistence type="inferred from homology"/>
<evidence type="ECO:0000256" key="3">
    <source>
        <dbReference type="ARBA" id="ARBA00022741"/>
    </source>
</evidence>
<evidence type="ECO:0000256" key="9">
    <source>
        <dbReference type="ARBA" id="ARBA00023204"/>
    </source>
</evidence>
<keyword evidence="3 14" id="KW-0547">Nucleotide-binding</keyword>
<evidence type="ECO:0000256" key="5">
    <source>
        <dbReference type="ARBA" id="ARBA00022801"/>
    </source>
</evidence>
<gene>
    <name evidence="18" type="ORF">QE405_000519</name>
</gene>
<dbReference type="InterPro" id="IPR038726">
    <property type="entry name" value="PDDEXK_AddAB-type"/>
</dbReference>
<dbReference type="GO" id="GO:0003677">
    <property type="term" value="F:DNA binding"/>
    <property type="evidence" value="ECO:0007669"/>
    <property type="project" value="InterPro"/>
</dbReference>
<dbReference type="InterPro" id="IPR013986">
    <property type="entry name" value="DExx_box_DNA_helicase_dom_sf"/>
</dbReference>
<dbReference type="AlphaFoldDB" id="A0AAJ1TWC1"/>
<evidence type="ECO:0000256" key="1">
    <source>
        <dbReference type="ARBA" id="ARBA00009922"/>
    </source>
</evidence>
<keyword evidence="4" id="KW-0227">DNA damage</keyword>
<evidence type="ECO:0000256" key="8">
    <source>
        <dbReference type="ARBA" id="ARBA00022840"/>
    </source>
</evidence>
<comment type="catalytic activity">
    <reaction evidence="11">
        <text>Couples ATP hydrolysis with the unwinding of duplex DNA by translocating in the 3'-5' direction.</text>
        <dbReference type="EC" id="5.6.2.4"/>
    </reaction>
</comment>
<feature type="region of interest" description="Disordered" evidence="15">
    <location>
        <begin position="803"/>
        <end position="826"/>
    </location>
</feature>
<dbReference type="CDD" id="cd17932">
    <property type="entry name" value="DEXQc_UvrD"/>
    <property type="match status" value="1"/>
</dbReference>
<feature type="binding site" evidence="14">
    <location>
        <begin position="44"/>
        <end position="51"/>
    </location>
    <ligand>
        <name>ATP</name>
        <dbReference type="ChEBI" id="CHEBI:30616"/>
    </ligand>
</feature>
<comment type="caution">
    <text evidence="18">The sequence shown here is derived from an EMBL/GenBank/DDBJ whole genome shotgun (WGS) entry which is preliminary data.</text>
</comment>
<dbReference type="Pfam" id="PF12705">
    <property type="entry name" value="PDDEXK_1"/>
    <property type="match status" value="1"/>
</dbReference>
<keyword evidence="7" id="KW-0269">Exonuclease</keyword>
<evidence type="ECO:0000256" key="7">
    <source>
        <dbReference type="ARBA" id="ARBA00022839"/>
    </source>
</evidence>
<reference evidence="18" key="1">
    <citation type="submission" date="2023-07" db="EMBL/GenBank/DDBJ databases">
        <title>Functional and genomic diversity of the sorghum phyllosphere microbiome.</title>
        <authorList>
            <person name="Shade A."/>
        </authorList>
    </citation>
    <scope>NUCLEOTIDE SEQUENCE</scope>
    <source>
        <strain evidence="18">SORGH_AS_1067</strain>
    </source>
</reference>
<evidence type="ECO:0000256" key="2">
    <source>
        <dbReference type="ARBA" id="ARBA00022722"/>
    </source>
</evidence>
<dbReference type="Gene3D" id="1.10.10.160">
    <property type="match status" value="1"/>
</dbReference>
<evidence type="ECO:0000259" key="16">
    <source>
        <dbReference type="PROSITE" id="PS51198"/>
    </source>
</evidence>
<feature type="domain" description="UvrD-like helicase ATP-binding" evidence="16">
    <location>
        <begin position="23"/>
        <end position="371"/>
    </location>
</feature>
<dbReference type="GO" id="GO:0005829">
    <property type="term" value="C:cytosol"/>
    <property type="evidence" value="ECO:0007669"/>
    <property type="project" value="TreeGrafter"/>
</dbReference>
<dbReference type="GO" id="GO:0043138">
    <property type="term" value="F:3'-5' DNA helicase activity"/>
    <property type="evidence" value="ECO:0007669"/>
    <property type="project" value="UniProtKB-EC"/>
</dbReference>
<dbReference type="InterPro" id="IPR027417">
    <property type="entry name" value="P-loop_NTPase"/>
</dbReference>
<dbReference type="InterPro" id="IPR014016">
    <property type="entry name" value="UvrD-like_ATP-bd"/>
</dbReference>
<evidence type="ECO:0000256" key="10">
    <source>
        <dbReference type="ARBA" id="ARBA00023235"/>
    </source>
</evidence>
<dbReference type="SUPFAM" id="SSF52540">
    <property type="entry name" value="P-loop containing nucleoside triphosphate hydrolases"/>
    <property type="match status" value="1"/>
</dbReference>
<evidence type="ECO:0000313" key="19">
    <source>
        <dbReference type="Proteomes" id="UP001239215"/>
    </source>
</evidence>
<dbReference type="PROSITE" id="PS51217">
    <property type="entry name" value="UVRD_HELICASE_CTER"/>
    <property type="match status" value="1"/>
</dbReference>
<feature type="domain" description="UvrD-like helicase C-terminal" evidence="17">
    <location>
        <begin position="372"/>
        <end position="682"/>
    </location>
</feature>
<dbReference type="InterPro" id="IPR014017">
    <property type="entry name" value="DNA_helicase_UvrD-like_C"/>
</dbReference>
<sequence>MTAREPVAIPDPGALQRVMKAAFPVSDEQWEAVSAPLEPAVVVAGAGSGKTTLMAARVVYLVATGQVRPEQVLGLTFTTKAARELSVRVREALEVAGYGAGSDAARGASARDGRGDDDEVEVLEPTVATYNAYAAALLTEHGLRIGHEPDTRVMADASRYQLAERVVLRHRRPVELLSDHPATVVGNIVALEGALSEHLVTVADVRAFHSREVPRFQASLETSRAKKPIEDVLHAIRRREELLDLVEEYQELKARLGLMDFSDQIALTARLADEHADVGRVEREKFAVVLLDEYQDTSVAQALLLSRLFSGPTAADGRGHAVTAVGDPNQAIYGWRGASVSNILGFGADFPAADGRTDVPTYTLTVNRRSDRRILASANLLAGPLYAAYAGVRPLQPPPGAADGTVRVAVHDTYDDELAWLADEVLAVHGRGTAWAEIGVLTRDNKHAADVFDALTAREVPVEIVGLAGLLRLPEVAEVVATLTLLHDLTANAAALTLLMGPRWAIGPRDLAILGRRAHDLAAGDDTGPRAAVADSLAAAVEGADPTELSSLCDALESPGEAPDYPYSAAARTRIGLLAGELRMLRTHVGEPLLDLVRRIIDTCGIDVELASATSPSAAARRDNLDIFVRAVADFQAIDGDVSLGALLAYLTAEDEMGTGLDVATPTEADSVKLLTVHRAKGLEWDVVFLVGVGEDKFPTKQTRTQWITGPAVLPSPLRGDARDVPQLAGHEKADLEALREAARAHEAMEELRLGYVAFTRARHELVASAYLWTETRASPVGPSPYLQPLVAVLEDAGRAPERWVERPEKGTPNPLKAERPPVPWPVTEHTTEAERRIATAALVRAEQRRLAEGEAGPEDDADLDLVGIAEVAEWDDEIDRLLAEARRDSQPVLEVPVPSSLSATSLARLRDDPEVMAGELARPMPRPPSPTARFGTRFHGWVEARFGQQDLFAEEEVWGQGDADIDGDDDLAEVVAAFEAGPFADRPPFATEAPFALVLAGQVVRGRIDAVYAEPAGSDTDFLVVDWKTGRSGRADPMQLAVYRLAWAELHGLPPERVRAAFCWVRTGRLVEPRSLPDRAALERLVTDL</sequence>
<name>A0AAJ1TWC1_9ACTN</name>
<protein>
    <recommendedName>
        <fullName evidence="12">DNA 3'-5' helicase</fullName>
        <ecNumber evidence="12">5.6.2.4</ecNumber>
    </recommendedName>
</protein>
<dbReference type="GO" id="GO:0004527">
    <property type="term" value="F:exonuclease activity"/>
    <property type="evidence" value="ECO:0007669"/>
    <property type="project" value="UniProtKB-KW"/>
</dbReference>
<dbReference type="Pfam" id="PF00580">
    <property type="entry name" value="UvrD-helicase"/>
    <property type="match status" value="1"/>
</dbReference>
<keyword evidence="2" id="KW-0540">Nuclease</keyword>
<comment type="catalytic activity">
    <reaction evidence="13">
        <text>ATP + H2O = ADP + phosphate + H(+)</text>
        <dbReference type="Rhea" id="RHEA:13065"/>
        <dbReference type="ChEBI" id="CHEBI:15377"/>
        <dbReference type="ChEBI" id="CHEBI:15378"/>
        <dbReference type="ChEBI" id="CHEBI:30616"/>
        <dbReference type="ChEBI" id="CHEBI:43474"/>
        <dbReference type="ChEBI" id="CHEBI:456216"/>
        <dbReference type="EC" id="5.6.2.4"/>
    </reaction>
</comment>
<keyword evidence="10" id="KW-0413">Isomerase</keyword>
<keyword evidence="5 14" id="KW-0378">Hydrolase</keyword>
<evidence type="ECO:0000256" key="14">
    <source>
        <dbReference type="PROSITE-ProRule" id="PRU00560"/>
    </source>
</evidence>
<evidence type="ECO:0000313" key="18">
    <source>
        <dbReference type="EMBL" id="MDQ1103235.1"/>
    </source>
</evidence>
<dbReference type="GO" id="GO:0033202">
    <property type="term" value="C:DNA helicase complex"/>
    <property type="evidence" value="ECO:0007669"/>
    <property type="project" value="TreeGrafter"/>
</dbReference>
<evidence type="ECO:0000256" key="4">
    <source>
        <dbReference type="ARBA" id="ARBA00022763"/>
    </source>
</evidence>
<dbReference type="PROSITE" id="PS51198">
    <property type="entry name" value="UVRD_HELICASE_ATP_BIND"/>
    <property type="match status" value="1"/>
</dbReference>
<dbReference type="Gene3D" id="3.40.50.300">
    <property type="entry name" value="P-loop containing nucleotide triphosphate hydrolases"/>
    <property type="match status" value="3"/>
</dbReference>
<dbReference type="Pfam" id="PF13361">
    <property type="entry name" value="UvrD_C"/>
    <property type="match status" value="2"/>
</dbReference>
<dbReference type="Proteomes" id="UP001239215">
    <property type="component" value="Unassembled WGS sequence"/>
</dbReference>
<dbReference type="GO" id="GO:0000725">
    <property type="term" value="P:recombinational repair"/>
    <property type="evidence" value="ECO:0007669"/>
    <property type="project" value="TreeGrafter"/>
</dbReference>
<evidence type="ECO:0000256" key="11">
    <source>
        <dbReference type="ARBA" id="ARBA00034617"/>
    </source>
</evidence>
<keyword evidence="6 14" id="KW-0347">Helicase</keyword>
<evidence type="ECO:0000256" key="13">
    <source>
        <dbReference type="ARBA" id="ARBA00048988"/>
    </source>
</evidence>
<keyword evidence="9" id="KW-0234">DNA repair</keyword>
<organism evidence="18 19">
    <name type="scientific">Nocardioides zeae</name>
    <dbReference type="NCBI Taxonomy" id="1457234"/>
    <lineage>
        <taxon>Bacteria</taxon>
        <taxon>Bacillati</taxon>
        <taxon>Actinomycetota</taxon>
        <taxon>Actinomycetes</taxon>
        <taxon>Propionibacteriales</taxon>
        <taxon>Nocardioidaceae</taxon>
        <taxon>Nocardioides</taxon>
    </lineage>
</organism>
<dbReference type="InterPro" id="IPR000212">
    <property type="entry name" value="DNA_helicase_UvrD/REP"/>
</dbReference>
<keyword evidence="8 14" id="KW-0067">ATP-binding</keyword>
<dbReference type="PANTHER" id="PTHR11070">
    <property type="entry name" value="UVRD / RECB / PCRA DNA HELICASE FAMILY MEMBER"/>
    <property type="match status" value="1"/>
</dbReference>
<evidence type="ECO:0000256" key="12">
    <source>
        <dbReference type="ARBA" id="ARBA00034808"/>
    </source>
</evidence>
<dbReference type="EC" id="5.6.2.4" evidence="12"/>
<dbReference type="Gene3D" id="1.10.486.10">
    <property type="entry name" value="PCRA, domain 4"/>
    <property type="match status" value="1"/>
</dbReference>
<evidence type="ECO:0000256" key="15">
    <source>
        <dbReference type="SAM" id="MobiDB-lite"/>
    </source>
</evidence>
<evidence type="ECO:0000259" key="17">
    <source>
        <dbReference type="PROSITE" id="PS51217"/>
    </source>
</evidence>
<evidence type="ECO:0000256" key="6">
    <source>
        <dbReference type="ARBA" id="ARBA00022806"/>
    </source>
</evidence>
<comment type="similarity">
    <text evidence="1">Belongs to the helicase family. UvrD subfamily.</text>
</comment>
<dbReference type="RefSeq" id="WP_307198666.1">
    <property type="nucleotide sequence ID" value="NZ_JAUTAN010000001.1"/>
</dbReference>
<dbReference type="GO" id="GO:0005524">
    <property type="term" value="F:ATP binding"/>
    <property type="evidence" value="ECO:0007669"/>
    <property type="project" value="UniProtKB-UniRule"/>
</dbReference>